<protein>
    <submittedName>
        <fullName evidence="1">Sarcosine oxidase subunit gamma</fullName>
    </submittedName>
</protein>
<dbReference type="EMBL" id="AP019307">
    <property type="protein sequence ID" value="BBH15812.1"/>
    <property type="molecule type" value="Genomic_DNA"/>
</dbReference>
<dbReference type="Gene3D" id="3.30.70.1520">
    <property type="entry name" value="Heterotetrameric sarcosine oxidase"/>
    <property type="match status" value="1"/>
</dbReference>
<dbReference type="SUPFAM" id="SSF103025">
    <property type="entry name" value="Folate-binding domain"/>
    <property type="match status" value="1"/>
</dbReference>
<dbReference type="RefSeq" id="WP_125565740.1">
    <property type="nucleotide sequence ID" value="NZ_AP019307.1"/>
</dbReference>
<dbReference type="AlphaFoldDB" id="A0A3G9IBV1"/>
<proteinExistence type="predicted"/>
<organism evidence="1 2">
    <name type="scientific">Nocardioides baekrokdamisoli</name>
    <dbReference type="NCBI Taxonomy" id="1804624"/>
    <lineage>
        <taxon>Bacteria</taxon>
        <taxon>Bacillati</taxon>
        <taxon>Actinomycetota</taxon>
        <taxon>Actinomycetes</taxon>
        <taxon>Propionibacteriales</taxon>
        <taxon>Nocardioidaceae</taxon>
        <taxon>Nocardioides</taxon>
    </lineage>
</organism>
<dbReference type="Gene3D" id="3.30.1360.120">
    <property type="entry name" value="Probable tRNA modification gtpase trme, domain 1"/>
    <property type="match status" value="1"/>
</dbReference>
<reference evidence="1 2" key="1">
    <citation type="submission" date="2018-11" db="EMBL/GenBank/DDBJ databases">
        <title>Complete genome sequence of Nocardioides baekrokdamisoli strain KCTC 39748.</title>
        <authorList>
            <person name="Kang S.W."/>
            <person name="Lee K.C."/>
            <person name="Kim K.K."/>
            <person name="Kim J.S."/>
            <person name="Kim D.S."/>
            <person name="Ko S.H."/>
            <person name="Yang S.H."/>
            <person name="Shin Y.K."/>
            <person name="Lee J.S."/>
        </authorList>
    </citation>
    <scope>NUCLEOTIDE SEQUENCE [LARGE SCALE GENOMIC DNA]</scope>
    <source>
        <strain evidence="1 2">KCTC 39748</strain>
    </source>
</reference>
<evidence type="ECO:0000313" key="1">
    <source>
        <dbReference type="EMBL" id="BBH15812.1"/>
    </source>
</evidence>
<sequence length="188" mass="20118">MADPRTLRRSPLTDVDMPTSERVRLRELPFLAMVGVRLDPDGEAAMVAARAVGVPLPTSCGDVASTDVRHVLWLGPDEWLVISDEPPAALLAALANPLVGHHAAVVDLSSNRTTLELTGPAARSVLEKGCPTDLHPRVFSPGCAIVTTIARTPVLLWQIGPESYRILPRSSLAAYVSAWLADAIVEFS</sequence>
<dbReference type="InterPro" id="IPR007375">
    <property type="entry name" value="SoxG"/>
</dbReference>
<dbReference type="InterPro" id="IPR027266">
    <property type="entry name" value="TrmE/GcvT-like"/>
</dbReference>
<dbReference type="OrthoDB" id="9814782at2"/>
<keyword evidence="2" id="KW-1185">Reference proteome</keyword>
<accession>A0A3G9IBV1</accession>
<dbReference type="Proteomes" id="UP000271573">
    <property type="component" value="Chromosome"/>
</dbReference>
<gene>
    <name evidence="1" type="primary">soxG</name>
    <name evidence="1" type="ORF">Back2_00990</name>
</gene>
<dbReference type="KEGG" id="nbe:Back2_00990"/>
<name>A0A3G9IBV1_9ACTN</name>
<dbReference type="Pfam" id="PF04268">
    <property type="entry name" value="SoxG"/>
    <property type="match status" value="1"/>
</dbReference>
<evidence type="ECO:0000313" key="2">
    <source>
        <dbReference type="Proteomes" id="UP000271573"/>
    </source>
</evidence>